<keyword evidence="2" id="KW-0808">Transferase</keyword>
<evidence type="ECO:0000259" key="1">
    <source>
        <dbReference type="PROSITE" id="PS51186"/>
    </source>
</evidence>
<dbReference type="Gene3D" id="3.40.630.30">
    <property type="match status" value="1"/>
</dbReference>
<dbReference type="Proteomes" id="UP000278756">
    <property type="component" value="Chromosome 2"/>
</dbReference>
<sequence>MDEDDDFEIEHVEPYSCVFCSEPIEDENAAVTLTATWMPHWRAAKFSPLAQDFWCHSACLQKNWHGSWPWEPHVLFGVDTGDDRDYAESLALTVARPEDRADIEDMLGLAYEEGLHRSYGSDLVEEVLPFLTVLDPALLTCGTFYVMADMDGQIAACGGFTREAPGSGEVIEGVAHIRHFATHPDFAGFGVGSRLFQHCLKEAKAAGLREFVCYSGLNAEGFYRTLGFKRENLIEIHMAEGVILPGILLRRLI</sequence>
<organism evidence="2 3">
    <name type="scientific">Asticcacaulis excentricus</name>
    <dbReference type="NCBI Taxonomy" id="78587"/>
    <lineage>
        <taxon>Bacteria</taxon>
        <taxon>Pseudomonadati</taxon>
        <taxon>Pseudomonadota</taxon>
        <taxon>Alphaproteobacteria</taxon>
        <taxon>Caulobacterales</taxon>
        <taxon>Caulobacteraceae</taxon>
        <taxon>Asticcacaulis</taxon>
    </lineage>
</organism>
<dbReference type="InterPro" id="IPR016181">
    <property type="entry name" value="Acyl_CoA_acyltransferase"/>
</dbReference>
<evidence type="ECO:0000313" key="2">
    <source>
        <dbReference type="EMBL" id="BBF82410.1"/>
    </source>
</evidence>
<reference evidence="3" key="1">
    <citation type="journal article" date="2017" name="Biotechnol. Biofuels">
        <title>Evaluation of environmental bacterial communities as a factor affecting the growth of duckweed Lemna minor.</title>
        <authorList>
            <person name="Ishizawa H."/>
            <person name="Kuroda M."/>
            <person name="Morikawa M."/>
            <person name="Ike M."/>
        </authorList>
    </citation>
    <scope>NUCLEOTIDE SEQUENCE [LARGE SCALE GENOMIC DNA]</scope>
    <source>
        <strain evidence="3">M6</strain>
    </source>
</reference>
<feature type="domain" description="N-acetyltransferase" evidence="1">
    <location>
        <begin position="90"/>
        <end position="253"/>
    </location>
</feature>
<dbReference type="SUPFAM" id="SSF55729">
    <property type="entry name" value="Acyl-CoA N-acyltransferases (Nat)"/>
    <property type="match status" value="1"/>
</dbReference>
<reference evidence="3" key="2">
    <citation type="journal article" date="2017" name="Plant Physiol. Biochem.">
        <title>Differential oxidative and antioxidative response of duckweed Lemna minor toward plant growth promoting/inhibiting bacteria.</title>
        <authorList>
            <person name="Ishizawa H."/>
            <person name="Kuroda M."/>
            <person name="Morikawa M."/>
            <person name="Ike M."/>
        </authorList>
    </citation>
    <scope>NUCLEOTIDE SEQUENCE [LARGE SCALE GENOMIC DNA]</scope>
    <source>
        <strain evidence="3">M6</strain>
    </source>
</reference>
<protein>
    <submittedName>
        <fullName evidence="2">GCN5-related N-acetyltransferase</fullName>
    </submittedName>
</protein>
<dbReference type="CDD" id="cd04301">
    <property type="entry name" value="NAT_SF"/>
    <property type="match status" value="1"/>
</dbReference>
<evidence type="ECO:0000313" key="3">
    <source>
        <dbReference type="Proteomes" id="UP000278756"/>
    </source>
</evidence>
<dbReference type="Pfam" id="PF00583">
    <property type="entry name" value="Acetyltransf_1"/>
    <property type="match status" value="1"/>
</dbReference>
<dbReference type="RefSeq" id="WP_126423997.1">
    <property type="nucleotide sequence ID" value="NZ_AP018828.1"/>
</dbReference>
<dbReference type="GO" id="GO:0016747">
    <property type="term" value="F:acyltransferase activity, transferring groups other than amino-acyl groups"/>
    <property type="evidence" value="ECO:0007669"/>
    <property type="project" value="InterPro"/>
</dbReference>
<dbReference type="InterPro" id="IPR000182">
    <property type="entry name" value="GNAT_dom"/>
</dbReference>
<accession>A0A3G9G508</accession>
<dbReference type="EMBL" id="AP018828">
    <property type="protein sequence ID" value="BBF82410.1"/>
    <property type="molecule type" value="Genomic_DNA"/>
</dbReference>
<gene>
    <name evidence="2" type="ORF">EM6_3047</name>
</gene>
<dbReference type="PROSITE" id="PS51186">
    <property type="entry name" value="GNAT"/>
    <property type="match status" value="1"/>
</dbReference>
<proteinExistence type="predicted"/>
<dbReference type="AlphaFoldDB" id="A0A3G9G508"/>
<name>A0A3G9G508_9CAUL</name>
<dbReference type="OrthoDB" id="118465at2"/>